<evidence type="ECO:0000313" key="2">
    <source>
        <dbReference type="Proteomes" id="UP000094761"/>
    </source>
</evidence>
<accession>A0A178J9E1</accession>
<evidence type="ECO:0000313" key="1">
    <source>
        <dbReference type="EMBL" id="OAM98793.1"/>
    </source>
</evidence>
<proteinExistence type="predicted"/>
<dbReference type="AlphaFoldDB" id="A0A178J9E1"/>
<dbReference type="EMBL" id="LUAX01000005">
    <property type="protein sequence ID" value="OAM98793.1"/>
    <property type="molecule type" value="Genomic_DNA"/>
</dbReference>
<name>A0A178J9E1_9VIBR</name>
<protein>
    <submittedName>
        <fullName evidence="1">Uncharacterized protein</fullName>
    </submittedName>
</protein>
<sequence>MQVTQKNRKKVFKMSYDMKDTENHTIDAELLGTSILSMSRALRGSDKILNGESSNIQVEVKAHTEGSFVVEFVTWLNQSGADVLQVLGISAAAGSLASGNVFGVIEQLKSQKITTRVKKTKNTVELQTIDGLSVECDEKVAQIVTDPHIRKELDRIINNPIAGKENAKFVLKDENDQELKVIESDNVNSYKAIAARTLEEVEEETNQVTIYFSQVNFDGPTGWKCKLPNGDIETVRMNDEAFRNRINQGYEEFAKTKPCLVQLKKIVKTKADNQTSTRYTIEEVIRQLG</sequence>
<organism evidence="1 2">
    <name type="scientific">Vibrio europaeus</name>
    <dbReference type="NCBI Taxonomy" id="300876"/>
    <lineage>
        <taxon>Bacteria</taxon>
        <taxon>Pseudomonadati</taxon>
        <taxon>Pseudomonadota</taxon>
        <taxon>Gammaproteobacteria</taxon>
        <taxon>Vibrionales</taxon>
        <taxon>Vibrionaceae</taxon>
        <taxon>Vibrio</taxon>
        <taxon>Vibrio oreintalis group</taxon>
    </lineage>
</organism>
<dbReference type="GeneID" id="78076955"/>
<dbReference type="OrthoDB" id="5678073at2"/>
<dbReference type="RefSeq" id="WP_069668032.1">
    <property type="nucleotide sequence ID" value="NZ_JAPFIM010000022.1"/>
</dbReference>
<comment type="caution">
    <text evidence="1">The sequence shown here is derived from an EMBL/GenBank/DDBJ whole genome shotgun (WGS) entry which is preliminary data.</text>
</comment>
<reference evidence="1 2" key="1">
    <citation type="submission" date="2016-03" db="EMBL/GenBank/DDBJ databases">
        <title>Draft genome sequence of the Vibrio tubiashii subs. europaeus.</title>
        <authorList>
            <person name="Spinard E."/>
            <person name="Dubert J."/>
            <person name="Nelson D.R."/>
            <person name="Barja J.L."/>
        </authorList>
    </citation>
    <scope>NUCLEOTIDE SEQUENCE [LARGE SCALE GENOMIC DNA]</scope>
    <source>
        <strain evidence="2">PP-638</strain>
    </source>
</reference>
<dbReference type="Proteomes" id="UP000094761">
    <property type="component" value="Unassembled WGS sequence"/>
</dbReference>
<gene>
    <name evidence="1" type="ORF">AZ468_14655</name>
</gene>